<evidence type="ECO:0000256" key="6">
    <source>
        <dbReference type="ARBA" id="ARBA00022692"/>
    </source>
</evidence>
<evidence type="ECO:0000313" key="16">
    <source>
        <dbReference type="EMBL" id="ODQ76364.1"/>
    </source>
</evidence>
<evidence type="ECO:0000313" key="17">
    <source>
        <dbReference type="Proteomes" id="UP000094385"/>
    </source>
</evidence>
<comment type="subcellular location">
    <subcellularLocation>
        <location evidence="1">Endoplasmic reticulum membrane</location>
        <topology evidence="1">Single-pass type I membrane protein</topology>
    </subcellularLocation>
</comment>
<evidence type="ECO:0000256" key="9">
    <source>
        <dbReference type="ARBA" id="ARBA00022837"/>
    </source>
</evidence>
<dbReference type="EMBL" id="KV454289">
    <property type="protein sequence ID" value="ODQ76364.1"/>
    <property type="molecule type" value="Genomic_DNA"/>
</dbReference>
<evidence type="ECO:0000256" key="15">
    <source>
        <dbReference type="SAM" id="Phobius"/>
    </source>
</evidence>
<keyword evidence="6 15" id="KW-0812">Transmembrane</keyword>
<protein>
    <recommendedName>
        <fullName evidence="3">Store-operated calcium entry-associated regulatory factor</fullName>
    </recommendedName>
    <alternativeName>
        <fullName evidence="13">Transmembrane protein 66</fullName>
    </alternativeName>
</protein>
<evidence type="ECO:0000256" key="2">
    <source>
        <dbReference type="ARBA" id="ARBA00006833"/>
    </source>
</evidence>
<keyword evidence="17" id="KW-1185">Reference proteome</keyword>
<keyword evidence="11" id="KW-0406">Ion transport</keyword>
<name>A0A1E3QFZ2_LIPST</name>
<evidence type="ECO:0000256" key="5">
    <source>
        <dbReference type="ARBA" id="ARBA00022568"/>
    </source>
</evidence>
<keyword evidence="8" id="KW-0256">Endoplasmic reticulum</keyword>
<evidence type="ECO:0000256" key="13">
    <source>
        <dbReference type="ARBA" id="ARBA00031116"/>
    </source>
</evidence>
<dbReference type="GO" id="GO:2001256">
    <property type="term" value="P:regulation of store-operated calcium entry"/>
    <property type="evidence" value="ECO:0007669"/>
    <property type="project" value="InterPro"/>
</dbReference>
<evidence type="ECO:0000256" key="12">
    <source>
        <dbReference type="ARBA" id="ARBA00023136"/>
    </source>
</evidence>
<dbReference type="AlphaFoldDB" id="A0A1E3QFZ2"/>
<comment type="similarity">
    <text evidence="2">Belongs to the SARAF family.</text>
</comment>
<dbReference type="OrthoDB" id="20303at2759"/>
<evidence type="ECO:0000256" key="1">
    <source>
        <dbReference type="ARBA" id="ARBA00004115"/>
    </source>
</evidence>
<dbReference type="Pfam" id="PF06682">
    <property type="entry name" value="SARAF"/>
    <property type="match status" value="1"/>
</dbReference>
<keyword evidence="9" id="KW-0106">Calcium</keyword>
<keyword evidence="10 15" id="KW-1133">Transmembrane helix</keyword>
<evidence type="ECO:0000256" key="14">
    <source>
        <dbReference type="SAM" id="MobiDB-lite"/>
    </source>
</evidence>
<feature type="transmembrane region" description="Helical" evidence="15">
    <location>
        <begin position="114"/>
        <end position="132"/>
    </location>
</feature>
<dbReference type="GO" id="GO:0005789">
    <property type="term" value="C:endoplasmic reticulum membrane"/>
    <property type="evidence" value="ECO:0007669"/>
    <property type="project" value="UniProtKB-SubCell"/>
</dbReference>
<reference evidence="16 17" key="1">
    <citation type="journal article" date="2016" name="Proc. Natl. Acad. Sci. U.S.A.">
        <title>Comparative genomics of biotechnologically important yeasts.</title>
        <authorList>
            <person name="Riley R."/>
            <person name="Haridas S."/>
            <person name="Wolfe K.H."/>
            <person name="Lopes M.R."/>
            <person name="Hittinger C.T."/>
            <person name="Goeker M."/>
            <person name="Salamov A.A."/>
            <person name="Wisecaver J.H."/>
            <person name="Long T.M."/>
            <person name="Calvey C.H."/>
            <person name="Aerts A.L."/>
            <person name="Barry K.W."/>
            <person name="Choi C."/>
            <person name="Clum A."/>
            <person name="Coughlan A.Y."/>
            <person name="Deshpande S."/>
            <person name="Douglass A.P."/>
            <person name="Hanson S.J."/>
            <person name="Klenk H.-P."/>
            <person name="LaButti K.M."/>
            <person name="Lapidus A."/>
            <person name="Lindquist E.A."/>
            <person name="Lipzen A.M."/>
            <person name="Meier-Kolthoff J.P."/>
            <person name="Ohm R.A."/>
            <person name="Otillar R.P."/>
            <person name="Pangilinan J.L."/>
            <person name="Peng Y."/>
            <person name="Rokas A."/>
            <person name="Rosa C.A."/>
            <person name="Scheuner C."/>
            <person name="Sibirny A.A."/>
            <person name="Slot J.C."/>
            <person name="Stielow J.B."/>
            <person name="Sun H."/>
            <person name="Kurtzman C.P."/>
            <person name="Blackwell M."/>
            <person name="Grigoriev I.V."/>
            <person name="Jeffries T.W."/>
        </authorList>
    </citation>
    <scope>NUCLEOTIDE SEQUENCE [LARGE SCALE GENOMIC DNA]</scope>
    <source>
        <strain evidence="16 17">NRRL Y-11557</strain>
    </source>
</reference>
<evidence type="ECO:0000256" key="3">
    <source>
        <dbReference type="ARBA" id="ARBA00016584"/>
    </source>
</evidence>
<dbReference type="STRING" id="675824.A0A1E3QFZ2"/>
<dbReference type="PANTHER" id="PTHR15929">
    <property type="entry name" value="STORE-OPERATED CALCIUM ENTRY-ASSOCIATED REGULATORY FACTOR"/>
    <property type="match status" value="1"/>
</dbReference>
<keyword evidence="5" id="KW-0109">Calcium transport</keyword>
<feature type="region of interest" description="Disordered" evidence="14">
    <location>
        <begin position="247"/>
        <end position="289"/>
    </location>
</feature>
<keyword evidence="12 15" id="KW-0472">Membrane</keyword>
<evidence type="ECO:0000256" key="4">
    <source>
        <dbReference type="ARBA" id="ARBA00022448"/>
    </source>
</evidence>
<dbReference type="InterPro" id="IPR009567">
    <property type="entry name" value="SARAF"/>
</dbReference>
<keyword evidence="7" id="KW-0732">Signal</keyword>
<gene>
    <name evidence="16" type="ORF">LIPSTDRAFT_302</name>
</gene>
<evidence type="ECO:0000256" key="10">
    <source>
        <dbReference type="ARBA" id="ARBA00022989"/>
    </source>
</evidence>
<feature type="region of interest" description="Disordered" evidence="14">
    <location>
        <begin position="160"/>
        <end position="205"/>
    </location>
</feature>
<organism evidence="16 17">
    <name type="scientific">Lipomyces starkeyi NRRL Y-11557</name>
    <dbReference type="NCBI Taxonomy" id="675824"/>
    <lineage>
        <taxon>Eukaryota</taxon>
        <taxon>Fungi</taxon>
        <taxon>Dikarya</taxon>
        <taxon>Ascomycota</taxon>
        <taxon>Saccharomycotina</taxon>
        <taxon>Lipomycetes</taxon>
        <taxon>Lipomycetales</taxon>
        <taxon>Lipomycetaceae</taxon>
        <taxon>Lipomyces</taxon>
    </lineage>
</organism>
<accession>A0A1E3QFZ2</accession>
<feature type="compositionally biased region" description="Polar residues" evidence="14">
    <location>
        <begin position="179"/>
        <end position="192"/>
    </location>
</feature>
<dbReference type="PANTHER" id="PTHR15929:SF0">
    <property type="entry name" value="STORE-OPERATED CALCIUM ENTRY-ASSOCIATED REGULATORY FACTOR"/>
    <property type="match status" value="1"/>
</dbReference>
<sequence length="289" mass="31828">MTTGRRLKPIPQLKVVGGDAKGQYEVEVMQCRNMGSGEGGSEDVQWKCSADIPGYFKLGKTEVVCEGYSSADDPYILRGSCGVEYTIHLTDAGYARYGKPSYYKSYGRHDDSSSLSTLLMFLGFIAFAYYLARYFSNQRNNSATPGRRRPTRSFFGNFFNNDDDTGGDGGPPPPPYSRYDSNSGSGKWFSSTQGDQRRQWQQYQQDRQWRPGFWSGLGAGAAATALYHRFANSGSTTAENAMFYDGYGSGARRHGSPFGGRASWSSSSVSSDRDGRDRPSTGFGGTSRR</sequence>
<proteinExistence type="inferred from homology"/>
<evidence type="ECO:0000256" key="7">
    <source>
        <dbReference type="ARBA" id="ARBA00022729"/>
    </source>
</evidence>
<keyword evidence="4" id="KW-0813">Transport</keyword>
<evidence type="ECO:0000256" key="11">
    <source>
        <dbReference type="ARBA" id="ARBA00023065"/>
    </source>
</evidence>
<feature type="compositionally biased region" description="Low complexity" evidence="14">
    <location>
        <begin position="259"/>
        <end position="270"/>
    </location>
</feature>
<evidence type="ECO:0000256" key="8">
    <source>
        <dbReference type="ARBA" id="ARBA00022824"/>
    </source>
</evidence>
<dbReference type="GO" id="GO:0006816">
    <property type="term" value="P:calcium ion transport"/>
    <property type="evidence" value="ECO:0007669"/>
    <property type="project" value="UniProtKB-KW"/>
</dbReference>
<dbReference type="Proteomes" id="UP000094385">
    <property type="component" value="Unassembled WGS sequence"/>
</dbReference>